<feature type="transmembrane region" description="Helical" evidence="1">
    <location>
        <begin position="100"/>
        <end position="118"/>
    </location>
</feature>
<feature type="transmembrane region" description="Helical" evidence="1">
    <location>
        <begin position="206"/>
        <end position="230"/>
    </location>
</feature>
<feature type="transmembrane region" description="Helical" evidence="1">
    <location>
        <begin position="139"/>
        <end position="160"/>
    </location>
</feature>
<proteinExistence type="predicted"/>
<feature type="transmembrane region" description="Helical" evidence="1">
    <location>
        <begin position="166"/>
        <end position="186"/>
    </location>
</feature>
<dbReference type="EMBL" id="LSRC01000029">
    <property type="protein sequence ID" value="KXI17225.1"/>
    <property type="molecule type" value="Genomic_DNA"/>
</dbReference>
<keyword evidence="1" id="KW-1133">Transmembrane helix</keyword>
<comment type="caution">
    <text evidence="2">The sequence shown here is derived from an EMBL/GenBank/DDBJ whole genome shotgun (WGS) entry which is preliminary data.</text>
</comment>
<dbReference type="NCBIfam" id="TIGR00779">
    <property type="entry name" value="cad"/>
    <property type="match status" value="1"/>
</dbReference>
<dbReference type="PATRIC" id="fig|2702.101.peg.678"/>
<evidence type="ECO:0000313" key="2">
    <source>
        <dbReference type="EMBL" id="KXI17225.1"/>
    </source>
</evidence>
<dbReference type="AlphaFoldDB" id="A0A135Z6I4"/>
<feature type="transmembrane region" description="Helical" evidence="1">
    <location>
        <begin position="38"/>
        <end position="61"/>
    </location>
</feature>
<keyword evidence="1" id="KW-0812">Transmembrane</keyword>
<dbReference type="Proteomes" id="UP000070505">
    <property type="component" value="Unassembled WGS sequence"/>
</dbReference>
<evidence type="ECO:0000313" key="3">
    <source>
        <dbReference type="Proteomes" id="UP000070505"/>
    </source>
</evidence>
<organism evidence="2 3">
    <name type="scientific">Gardnerella vaginalis</name>
    <dbReference type="NCBI Taxonomy" id="2702"/>
    <lineage>
        <taxon>Bacteria</taxon>
        <taxon>Bacillati</taxon>
        <taxon>Actinomycetota</taxon>
        <taxon>Actinomycetes</taxon>
        <taxon>Bifidobacteriales</taxon>
        <taxon>Bifidobacteriaceae</taxon>
        <taxon>Gardnerella</taxon>
    </lineage>
</organism>
<evidence type="ECO:0000256" key="1">
    <source>
        <dbReference type="SAM" id="Phobius"/>
    </source>
</evidence>
<dbReference type="InterPro" id="IPR004676">
    <property type="entry name" value="Cd-R_transporter"/>
</dbReference>
<sequence length="237" mass="25516">MRYAISSSVKAPIQVDSPLCTPLSKKFNILKGEIMETIVSALLVFVSTSIDYLVVLTILFASQGKKGLKSIYVGQYLGTGLLVLASLIAAYFLNFIPQDWIIGLLGLIPLGLGIRAIFVDEDIDEEDIEGKITGNGSKILAFTSLTVAMGGDNLGIYIPYFTGKSLIEISISLVIFALGILVLCKLSQNLASISAIGETVEKYEKVIVPVVFIGLGLYILIENGTINYFIGQVLTLV</sequence>
<feature type="transmembrane region" description="Helical" evidence="1">
    <location>
        <begin position="73"/>
        <end position="94"/>
    </location>
</feature>
<accession>A0A135Z6I4</accession>
<dbReference type="Pfam" id="PF03596">
    <property type="entry name" value="Cad"/>
    <property type="match status" value="1"/>
</dbReference>
<name>A0A135Z6I4_GARVA</name>
<gene>
    <name evidence="2" type="ORF">HMPREF3230_00695</name>
</gene>
<protein>
    <submittedName>
        <fullName evidence="2">Cadmium resistance transporter family protein</fullName>
    </submittedName>
</protein>
<reference evidence="2 3" key="1">
    <citation type="submission" date="2016-02" db="EMBL/GenBank/DDBJ databases">
        <authorList>
            <person name="Wen L."/>
            <person name="He K."/>
            <person name="Yang H."/>
        </authorList>
    </citation>
    <scope>NUCLEOTIDE SEQUENCE [LARGE SCALE GENOMIC DNA]</scope>
    <source>
        <strain evidence="2 3">CMW7778B</strain>
    </source>
</reference>
<keyword evidence="1" id="KW-0472">Membrane</keyword>